<dbReference type="AlphaFoldDB" id="A0A9I9E871"/>
<name>A0A9I9E871_CUCME</name>
<accession>A0A9I9E871</accession>
<reference evidence="1" key="1">
    <citation type="submission" date="2023-03" db="UniProtKB">
        <authorList>
            <consortium name="EnsemblPlants"/>
        </authorList>
    </citation>
    <scope>IDENTIFICATION</scope>
</reference>
<dbReference type="EnsemblPlants" id="MELO3C030158.2.1">
    <property type="protein sequence ID" value="MELO3C030158.2.1"/>
    <property type="gene ID" value="MELO3C030158.2"/>
</dbReference>
<organism evidence="1">
    <name type="scientific">Cucumis melo</name>
    <name type="common">Muskmelon</name>
    <dbReference type="NCBI Taxonomy" id="3656"/>
    <lineage>
        <taxon>Eukaryota</taxon>
        <taxon>Viridiplantae</taxon>
        <taxon>Streptophyta</taxon>
        <taxon>Embryophyta</taxon>
        <taxon>Tracheophyta</taxon>
        <taxon>Spermatophyta</taxon>
        <taxon>Magnoliopsida</taxon>
        <taxon>eudicotyledons</taxon>
        <taxon>Gunneridae</taxon>
        <taxon>Pentapetalae</taxon>
        <taxon>rosids</taxon>
        <taxon>fabids</taxon>
        <taxon>Cucurbitales</taxon>
        <taxon>Cucurbitaceae</taxon>
        <taxon>Benincaseae</taxon>
        <taxon>Cucumis</taxon>
    </lineage>
</organism>
<proteinExistence type="predicted"/>
<evidence type="ECO:0000313" key="1">
    <source>
        <dbReference type="EnsemblPlants" id="MELO3C030158.2.1"/>
    </source>
</evidence>
<protein>
    <submittedName>
        <fullName evidence="1">Uncharacterized protein</fullName>
    </submittedName>
</protein>
<dbReference type="Gramene" id="MELO3C030158.2.1">
    <property type="protein sequence ID" value="MELO3C030158.2.1"/>
    <property type="gene ID" value="MELO3C030158.2"/>
</dbReference>
<sequence length="194" mass="21249">MQLDESPTQEEPPSMAILLGALGKLGETVPKDTPCVLEKCYDSLIKRSQFEIKGSRHSVLPPLTDDPYVGNNPQVHGVEKKREQMADIARVCLEEASRPMEERVKIRLGESIDQGHKLVSGQLLSFLNGVISIGFTLHLGPSKEVLGVGCDNQKIKASDLSMLSLFLLAIIRNQDFSEALKDVGIKNVENNGLS</sequence>